<name>X0ZJS4_9ZZZZ</name>
<proteinExistence type="predicted"/>
<organism evidence="1">
    <name type="scientific">marine sediment metagenome</name>
    <dbReference type="NCBI Taxonomy" id="412755"/>
    <lineage>
        <taxon>unclassified sequences</taxon>
        <taxon>metagenomes</taxon>
        <taxon>ecological metagenomes</taxon>
    </lineage>
</organism>
<evidence type="ECO:0000313" key="1">
    <source>
        <dbReference type="EMBL" id="GAG69644.1"/>
    </source>
</evidence>
<feature type="non-terminal residue" evidence="1">
    <location>
        <position position="68"/>
    </location>
</feature>
<comment type="caution">
    <text evidence="1">The sequence shown here is derived from an EMBL/GenBank/DDBJ whole genome shotgun (WGS) entry which is preliminary data.</text>
</comment>
<protein>
    <submittedName>
        <fullName evidence="1">Uncharacterized protein</fullName>
    </submittedName>
</protein>
<sequence length="68" mass="7749">MVNIEKIKKCSKNIVNAINIQRKGENILIRGGTYSQVLLEEIALEIYRKNGIPVIMSSSDNYTNSMYQ</sequence>
<dbReference type="InterPro" id="IPR035097">
    <property type="entry name" value="M29_N-terminal"/>
</dbReference>
<dbReference type="Gene3D" id="3.40.1830.10">
    <property type="entry name" value="Thermophilic metalloprotease (M29)"/>
    <property type="match status" value="1"/>
</dbReference>
<dbReference type="AlphaFoldDB" id="X0ZJS4"/>
<accession>X0ZJS4</accession>
<dbReference type="EMBL" id="BART01006780">
    <property type="protein sequence ID" value="GAG69644.1"/>
    <property type="molecule type" value="Genomic_DNA"/>
</dbReference>
<reference evidence="1" key="1">
    <citation type="journal article" date="2014" name="Front. Microbiol.">
        <title>High frequency of phylogenetically diverse reductive dehalogenase-homologous genes in deep subseafloor sedimentary metagenomes.</title>
        <authorList>
            <person name="Kawai M."/>
            <person name="Futagami T."/>
            <person name="Toyoda A."/>
            <person name="Takaki Y."/>
            <person name="Nishi S."/>
            <person name="Hori S."/>
            <person name="Arai W."/>
            <person name="Tsubouchi T."/>
            <person name="Morono Y."/>
            <person name="Uchiyama I."/>
            <person name="Ito T."/>
            <person name="Fujiyama A."/>
            <person name="Inagaki F."/>
            <person name="Takami H."/>
        </authorList>
    </citation>
    <scope>NUCLEOTIDE SEQUENCE</scope>
    <source>
        <strain evidence="1">Expedition CK06-06</strain>
    </source>
</reference>
<gene>
    <name evidence="1" type="ORF">S01H4_15468</name>
</gene>